<dbReference type="EMBL" id="CP015163">
    <property type="protein sequence ID" value="AXB42787.1"/>
    <property type="molecule type" value="Genomic_DNA"/>
</dbReference>
<feature type="signal peptide" evidence="2">
    <location>
        <begin position="1"/>
        <end position="26"/>
    </location>
</feature>
<evidence type="ECO:0008006" key="5">
    <source>
        <dbReference type="Google" id="ProtNLM"/>
    </source>
</evidence>
<gene>
    <name evidence="3" type="ORF">A4R43_09795</name>
</gene>
<dbReference type="RefSeq" id="WP_113692048.1">
    <property type="nucleotide sequence ID" value="NZ_CP015163.1"/>
</dbReference>
<sequence>MKRVRTVPLVAAGLAALALTACGTQAGEGTGTADAAAPASPAVTTPAEPTTADGHTSPGMRLKFGERALLPVGEGETAGTIAITVTGIEPGTPADLKNYQPDQVAGVTPYFIKYTVEHVKGGDLGGTGVALRGLYAGGERPGVALLGGTDNCQKTAAPRSGKFAKPGDKFDACQVYGGKDGGAITMAEFNLADAYRKNPVLWG</sequence>
<dbReference type="KEGG" id="aab:A4R43_09795"/>
<name>A0A344L413_9PSEU</name>
<evidence type="ECO:0000256" key="2">
    <source>
        <dbReference type="SAM" id="SignalP"/>
    </source>
</evidence>
<keyword evidence="4" id="KW-1185">Reference proteome</keyword>
<dbReference type="Proteomes" id="UP000250434">
    <property type="component" value="Chromosome"/>
</dbReference>
<protein>
    <recommendedName>
        <fullName evidence="5">Lipoprotein</fullName>
    </recommendedName>
</protein>
<evidence type="ECO:0000313" key="3">
    <source>
        <dbReference type="EMBL" id="AXB42787.1"/>
    </source>
</evidence>
<accession>A0A344L413</accession>
<proteinExistence type="predicted"/>
<evidence type="ECO:0000256" key="1">
    <source>
        <dbReference type="SAM" id="MobiDB-lite"/>
    </source>
</evidence>
<organism evidence="3 4">
    <name type="scientific">Amycolatopsis albispora</name>
    <dbReference type="NCBI Taxonomy" id="1804986"/>
    <lineage>
        <taxon>Bacteria</taxon>
        <taxon>Bacillati</taxon>
        <taxon>Actinomycetota</taxon>
        <taxon>Actinomycetes</taxon>
        <taxon>Pseudonocardiales</taxon>
        <taxon>Pseudonocardiaceae</taxon>
        <taxon>Amycolatopsis</taxon>
    </lineage>
</organism>
<feature type="chain" id="PRO_5016764985" description="Lipoprotein" evidence="2">
    <location>
        <begin position="27"/>
        <end position="203"/>
    </location>
</feature>
<evidence type="ECO:0000313" key="4">
    <source>
        <dbReference type="Proteomes" id="UP000250434"/>
    </source>
</evidence>
<feature type="compositionally biased region" description="Low complexity" evidence="1">
    <location>
        <begin position="28"/>
        <end position="52"/>
    </location>
</feature>
<keyword evidence="2" id="KW-0732">Signal</keyword>
<feature type="region of interest" description="Disordered" evidence="1">
    <location>
        <begin position="28"/>
        <end position="59"/>
    </location>
</feature>
<dbReference type="PROSITE" id="PS51257">
    <property type="entry name" value="PROKAR_LIPOPROTEIN"/>
    <property type="match status" value="1"/>
</dbReference>
<reference evidence="3 4" key="1">
    <citation type="submission" date="2016-04" db="EMBL/GenBank/DDBJ databases">
        <title>Complete genome sequence and analysis of deep-sea sediment isolate, Amycolatopsis sp. WP1.</title>
        <authorList>
            <person name="Wang H."/>
            <person name="Chen S."/>
            <person name="Wu Q."/>
        </authorList>
    </citation>
    <scope>NUCLEOTIDE SEQUENCE [LARGE SCALE GENOMIC DNA]</scope>
    <source>
        <strain evidence="3 4">WP1</strain>
    </source>
</reference>
<dbReference type="AlphaFoldDB" id="A0A344L413"/>
<dbReference type="OrthoDB" id="3874174at2"/>